<dbReference type="OrthoDB" id="3189402at2"/>
<dbReference type="InterPro" id="IPR001608">
    <property type="entry name" value="Ala_racemase_N"/>
</dbReference>
<evidence type="ECO:0000313" key="3">
    <source>
        <dbReference type="EMBL" id="KJY55606.1"/>
    </source>
</evidence>
<dbReference type="STRING" id="1218507.JF74_17240"/>
<name>A0A0F4LDJ3_9LACO</name>
<protein>
    <submittedName>
        <fullName evidence="3">Alanine racemase</fullName>
    </submittedName>
</protein>
<dbReference type="RefSeq" id="WP_046325633.1">
    <property type="nucleotide sequence ID" value="NZ_JBHTMT010000002.1"/>
</dbReference>
<organism evidence="3 4">
    <name type="scientific">Lactobacillus melliventris</name>
    <dbReference type="NCBI Taxonomy" id="1218507"/>
    <lineage>
        <taxon>Bacteria</taxon>
        <taxon>Bacillati</taxon>
        <taxon>Bacillota</taxon>
        <taxon>Bacilli</taxon>
        <taxon>Lactobacillales</taxon>
        <taxon>Lactobacillaceae</taxon>
        <taxon>Lactobacillus</taxon>
    </lineage>
</organism>
<dbReference type="Proteomes" id="UP000033531">
    <property type="component" value="Unassembled WGS sequence"/>
</dbReference>
<evidence type="ECO:0000259" key="1">
    <source>
        <dbReference type="Pfam" id="PF01168"/>
    </source>
</evidence>
<dbReference type="Pfam" id="PF01168">
    <property type="entry name" value="Ala_racemase_N"/>
    <property type="match status" value="1"/>
</dbReference>
<dbReference type="EMBL" id="JXLI01000014">
    <property type="protein sequence ID" value="KJY55606.1"/>
    <property type="molecule type" value="Genomic_DNA"/>
</dbReference>
<evidence type="ECO:0000259" key="2">
    <source>
        <dbReference type="Pfam" id="PF21279"/>
    </source>
</evidence>
<feature type="domain" description="YhfX-like C-terminal" evidence="2">
    <location>
        <begin position="279"/>
        <end position="372"/>
    </location>
</feature>
<dbReference type="PATRIC" id="fig|1218507.3.peg.1927"/>
<dbReference type="Gene3D" id="2.40.37.30">
    <property type="match status" value="2"/>
</dbReference>
<dbReference type="HOGENOM" id="CLU_060710_0_0_9"/>
<dbReference type="Pfam" id="PF21279">
    <property type="entry name" value="YhfX-like_C"/>
    <property type="match status" value="1"/>
</dbReference>
<dbReference type="AlphaFoldDB" id="A0A0F4LDJ3"/>
<feature type="domain" description="Alanine racemase N-terminal" evidence="1">
    <location>
        <begin position="33"/>
        <end position="264"/>
    </location>
</feature>
<dbReference type="InterPro" id="IPR029066">
    <property type="entry name" value="PLP-binding_barrel"/>
</dbReference>
<gene>
    <name evidence="3" type="ORF">JF74_17240</name>
</gene>
<reference evidence="3 4" key="1">
    <citation type="submission" date="2015-01" db="EMBL/GenBank/DDBJ databases">
        <title>Comparative genomics of the lactic acid bacteria isolated from the honey bee gut.</title>
        <authorList>
            <person name="Ellegaard K.M."/>
            <person name="Tamarit D."/>
            <person name="Javelind E."/>
            <person name="Olofsson T."/>
            <person name="Andersson S.G."/>
            <person name="Vasquez A."/>
        </authorList>
    </citation>
    <scope>NUCLEOTIDE SEQUENCE [LARGE SCALE GENOMIC DNA]</scope>
    <source>
        <strain evidence="3 4">Hma8</strain>
    </source>
</reference>
<sequence length="388" mass="43554">MFLPSLKKYNPCLIDYAVQLHQSGQILPDTYVVDLEAIKKNTKKMVKVAQENKVELLYMTKQFGRNPVIAKTIEEAGIPLAVIVDFREAETFMHYGLHLGNVGNLVQMPRSLVKKVLAYGTKYVTVYSMNNLVYINQIAKELKITQKIILKVIGNSDELYPGQVGGLTISEFESNFTKIVNFSNVELVGITCFPALLFNDTTNKIEPTTNIKTIEKVRKIFRENNYPLQVVSLPSATCCNSIPLIKKLGGNEGEPGHGLSGTTPLHANSRQPEIPAYCYVSEISHSFKGHSYFYGGGYYRRGHVHNALVFADNQEYESKVLPFDNENIDYYLELEDSYTEGATVITDFRTQIFVTRSVVAIVDGLQSGKPKLLGLYDSQGKHMPKEIM</sequence>
<comment type="caution">
    <text evidence="3">The sequence shown here is derived from an EMBL/GenBank/DDBJ whole genome shotgun (WGS) entry which is preliminary data.</text>
</comment>
<dbReference type="InterPro" id="IPR048449">
    <property type="entry name" value="YhfX-like_C"/>
</dbReference>
<proteinExistence type="predicted"/>
<evidence type="ECO:0000313" key="4">
    <source>
        <dbReference type="Proteomes" id="UP000033531"/>
    </source>
</evidence>
<dbReference type="SUPFAM" id="SSF51419">
    <property type="entry name" value="PLP-binding barrel"/>
    <property type="match status" value="1"/>
</dbReference>
<accession>A0A0F4LDJ3</accession>